<dbReference type="InterPro" id="IPR037138">
    <property type="entry name" value="His_deacetylse_dom_sf"/>
</dbReference>
<dbReference type="Proteomes" id="UP001642484">
    <property type="component" value="Unassembled WGS sequence"/>
</dbReference>
<evidence type="ECO:0000313" key="3">
    <source>
        <dbReference type="EMBL" id="CAK9076245.1"/>
    </source>
</evidence>
<name>A0ABP0PJQ3_9DINO</name>
<dbReference type="PANTHER" id="PTHR10625">
    <property type="entry name" value="HISTONE DEACETYLASE HDAC1-RELATED"/>
    <property type="match status" value="1"/>
</dbReference>
<dbReference type="InterPro" id="IPR000286">
    <property type="entry name" value="HDACs"/>
</dbReference>
<protein>
    <recommendedName>
        <fullName evidence="2">Histone deacetylase domain-containing protein</fullName>
    </recommendedName>
</protein>
<organism evidence="3 4">
    <name type="scientific">Durusdinium trenchii</name>
    <dbReference type="NCBI Taxonomy" id="1381693"/>
    <lineage>
        <taxon>Eukaryota</taxon>
        <taxon>Sar</taxon>
        <taxon>Alveolata</taxon>
        <taxon>Dinophyceae</taxon>
        <taxon>Suessiales</taxon>
        <taxon>Symbiodiniaceae</taxon>
        <taxon>Durusdinium</taxon>
    </lineage>
</organism>
<proteinExistence type="predicted"/>
<feature type="domain" description="Histone deacetylase" evidence="2">
    <location>
        <begin position="299"/>
        <end position="607"/>
    </location>
</feature>
<reference evidence="3 4" key="1">
    <citation type="submission" date="2024-02" db="EMBL/GenBank/DDBJ databases">
        <authorList>
            <person name="Chen Y."/>
            <person name="Shah S."/>
            <person name="Dougan E. K."/>
            <person name="Thang M."/>
            <person name="Chan C."/>
        </authorList>
    </citation>
    <scope>NUCLEOTIDE SEQUENCE [LARGE SCALE GENOMIC DNA]</scope>
</reference>
<sequence length="752" mass="83330">MVATRSGDAALASEVVLEFRAVTDLYKGQEVFVSYGDSYFDEDYEGHRRSELLHVDRAVQGDRHTQQLVECQRALVRAFEGVEFQKELKDRAMMRARAFKEGRQPSNIAGGKRSVHALIMEVEEPILERYGYARGFAGARAMEQDLLKAAAQQGKDSEIIRNNAHLGHLLHRYDPPPDQYRRSMQLQLTILGAPVKPNTSLSLSVPVEAPCGFVRFILYKSMGKEVEVQASVLSTFHTGVGKTSHTTPPECEHVGTDGWLLLAFNEDLQTLHREVEAGAEELGLELPKYLDASSFWETPLRASALARQLPRALERLQAVRGNMPRATDHQLRCGGATSARYLRQLRRNVLQAGRCVSGWRWLDTDKTSVVTAETEEAARRVVGAALQALLWVLDAEMRRAFVVGRPPGHHNGCDERLEAVQRNAWHFAAHGGCIFNETAVAVRNLHARHPHCKVAILDLDAHFGDGTAWHFYEDADVLCISMHLNQSDLHFFPFLKGKVEERGRGAGEGFTLNLPLPEGAGDVEAWQLLEEFAFPALQAFSPEVLFLALGFDGLEGDPCLAGLCLSSSFFQRVVRRCCHLCQRVVCTLQGGYQPEATAEALSSVLDVLAEEGHPCDEANDHSDPGCPQSFQEYIAGIKAVLADKTTWWSVEQSFEYVPEGMHRPREDSEHSETSARQSGKRFHVHILSCSIGLASEGTFGRLMKTGPVRVRVRRSGYRTACHLFQSPLLGSALKGKLGAGLGATCYIGTYFG</sequence>
<accession>A0ABP0PJQ3</accession>
<gene>
    <name evidence="3" type="ORF">CCMP2556_LOCUS37561</name>
</gene>
<dbReference type="InterPro" id="IPR023696">
    <property type="entry name" value="Ureohydrolase_dom_sf"/>
</dbReference>
<dbReference type="Pfam" id="PF00850">
    <property type="entry name" value="Hist_deacetyl"/>
    <property type="match status" value="1"/>
</dbReference>
<feature type="compositionally biased region" description="Basic and acidic residues" evidence="1">
    <location>
        <begin position="660"/>
        <end position="673"/>
    </location>
</feature>
<dbReference type="Gene3D" id="3.40.800.20">
    <property type="entry name" value="Histone deacetylase domain"/>
    <property type="match status" value="1"/>
</dbReference>
<keyword evidence="4" id="KW-1185">Reference proteome</keyword>
<dbReference type="InterPro" id="IPR023801">
    <property type="entry name" value="His_deacetylse_dom"/>
</dbReference>
<evidence type="ECO:0000259" key="2">
    <source>
        <dbReference type="Pfam" id="PF00850"/>
    </source>
</evidence>
<feature type="region of interest" description="Disordered" evidence="1">
    <location>
        <begin position="660"/>
        <end position="679"/>
    </location>
</feature>
<dbReference type="CDD" id="cd09992">
    <property type="entry name" value="HDAC_classII"/>
    <property type="match status" value="1"/>
</dbReference>
<comment type="caution">
    <text evidence="3">The sequence shown here is derived from an EMBL/GenBank/DDBJ whole genome shotgun (WGS) entry which is preliminary data.</text>
</comment>
<evidence type="ECO:0000256" key="1">
    <source>
        <dbReference type="SAM" id="MobiDB-lite"/>
    </source>
</evidence>
<dbReference type="SUPFAM" id="SSF52768">
    <property type="entry name" value="Arginase/deacetylase"/>
    <property type="match status" value="1"/>
</dbReference>
<dbReference type="PRINTS" id="PR01270">
    <property type="entry name" value="HDASUPER"/>
</dbReference>
<evidence type="ECO:0000313" key="4">
    <source>
        <dbReference type="Proteomes" id="UP001642484"/>
    </source>
</evidence>
<dbReference type="EMBL" id="CAXAMN010023250">
    <property type="protein sequence ID" value="CAK9076245.1"/>
    <property type="molecule type" value="Genomic_DNA"/>
</dbReference>